<sequence>MDLLQVPNGTNSAKTKAVEAARKMQTSVIDAANKHGRDPPKYVLIEIIGKGSFGVVYKGKDVTTTDLVAVKIIDIDESDTADPRNSDSYGEFLKEISALKVLREHKARNINHVVDALSVGKTVWIITEYCGGGSVATLMKPTSPGGLLEKWIIPILREVAEALKWVHTAGIIHRDIKCANVLITEHGEVKLCDFGVAGTLEKKLEKRSTFIGTLHWMAPELFETSRNYGKEVDIWAFGAMVYEIATGLPPNVKNCISYQNLGRHLKINVPRLEDDNFSEDLKDLVAHCLQPLPCTRPTIEQVQRHAYIYNSDSRYPTSSLTELIQSYAIWERQGNERKSLMLSGGDSEPSENVAAEEWNFDTRAATDQTMEPNGLQLKSDSTPRLEPYIRWLLPRRSGRQPPPQVLAPVQSPLEKAFDPNTISSYENNSRSYY</sequence>
<dbReference type="FunFam" id="1.10.510.10:FF:000670">
    <property type="entry name" value="Serine/threonin protein kinase, putative"/>
    <property type="match status" value="1"/>
</dbReference>
<dbReference type="GO" id="GO:0005524">
    <property type="term" value="F:ATP binding"/>
    <property type="evidence" value="ECO:0007669"/>
    <property type="project" value="UniProtKB-UniRule"/>
</dbReference>
<dbReference type="STRING" id="913774.A0A0C3HWN9"/>
<dbReference type="PROSITE" id="PS50011">
    <property type="entry name" value="PROTEIN_KINASE_DOM"/>
    <property type="match status" value="1"/>
</dbReference>
<keyword evidence="3 11" id="KW-0723">Serine/threonine-protein kinase</keyword>
<feature type="domain" description="Protein kinase" evidence="12">
    <location>
        <begin position="42"/>
        <end position="308"/>
    </location>
</feature>
<dbReference type="PANTHER" id="PTHR48012">
    <property type="entry name" value="STERILE20-LIKE KINASE, ISOFORM B-RELATED"/>
    <property type="match status" value="1"/>
</dbReference>
<evidence type="ECO:0000256" key="9">
    <source>
        <dbReference type="ARBA" id="ARBA00048679"/>
    </source>
</evidence>
<reference evidence="14" key="2">
    <citation type="submission" date="2015-01" db="EMBL/GenBank/DDBJ databases">
        <title>Evolutionary Origins and Diversification of the Mycorrhizal Mutualists.</title>
        <authorList>
            <consortium name="DOE Joint Genome Institute"/>
            <consortium name="Mycorrhizal Genomics Consortium"/>
            <person name="Kohler A."/>
            <person name="Kuo A."/>
            <person name="Nagy L.G."/>
            <person name="Floudas D."/>
            <person name="Copeland A."/>
            <person name="Barry K.W."/>
            <person name="Cichocki N."/>
            <person name="Veneault-Fourrey C."/>
            <person name="LaButti K."/>
            <person name="Lindquist E.A."/>
            <person name="Lipzen A."/>
            <person name="Lundell T."/>
            <person name="Morin E."/>
            <person name="Murat C."/>
            <person name="Riley R."/>
            <person name="Ohm R."/>
            <person name="Sun H."/>
            <person name="Tunlid A."/>
            <person name="Henrissat B."/>
            <person name="Grigoriev I.V."/>
            <person name="Hibbett D.S."/>
            <person name="Martin F."/>
        </authorList>
    </citation>
    <scope>NUCLEOTIDE SEQUENCE [LARGE SCALE GENOMIC DNA]</scope>
    <source>
        <strain evidence="14">Zn</strain>
    </source>
</reference>
<evidence type="ECO:0000259" key="12">
    <source>
        <dbReference type="PROSITE" id="PS50011"/>
    </source>
</evidence>
<evidence type="ECO:0000256" key="11">
    <source>
        <dbReference type="RuleBase" id="RU000304"/>
    </source>
</evidence>
<dbReference type="Gene3D" id="1.10.510.10">
    <property type="entry name" value="Transferase(Phosphotransferase) domain 1"/>
    <property type="match status" value="1"/>
</dbReference>
<comment type="catalytic activity">
    <reaction evidence="8">
        <text>L-threonyl-[protein] + ATP = O-phospho-L-threonyl-[protein] + ADP + H(+)</text>
        <dbReference type="Rhea" id="RHEA:46608"/>
        <dbReference type="Rhea" id="RHEA-COMP:11060"/>
        <dbReference type="Rhea" id="RHEA-COMP:11605"/>
        <dbReference type="ChEBI" id="CHEBI:15378"/>
        <dbReference type="ChEBI" id="CHEBI:30013"/>
        <dbReference type="ChEBI" id="CHEBI:30616"/>
        <dbReference type="ChEBI" id="CHEBI:61977"/>
        <dbReference type="ChEBI" id="CHEBI:456216"/>
        <dbReference type="EC" id="2.7.11.1"/>
    </reaction>
</comment>
<feature type="non-terminal residue" evidence="13">
    <location>
        <position position="433"/>
    </location>
</feature>
<evidence type="ECO:0000256" key="7">
    <source>
        <dbReference type="ARBA" id="ARBA00022840"/>
    </source>
</evidence>
<evidence type="ECO:0000256" key="4">
    <source>
        <dbReference type="ARBA" id="ARBA00022679"/>
    </source>
</evidence>
<reference evidence="13 14" key="1">
    <citation type="submission" date="2014-04" db="EMBL/GenBank/DDBJ databases">
        <authorList>
            <consortium name="DOE Joint Genome Institute"/>
            <person name="Kuo A."/>
            <person name="Martino E."/>
            <person name="Perotto S."/>
            <person name="Kohler A."/>
            <person name="Nagy L.G."/>
            <person name="Floudas D."/>
            <person name="Copeland A."/>
            <person name="Barry K.W."/>
            <person name="Cichocki N."/>
            <person name="Veneault-Fourrey C."/>
            <person name="LaButti K."/>
            <person name="Lindquist E.A."/>
            <person name="Lipzen A."/>
            <person name="Lundell T."/>
            <person name="Morin E."/>
            <person name="Murat C."/>
            <person name="Sun H."/>
            <person name="Tunlid A."/>
            <person name="Henrissat B."/>
            <person name="Grigoriev I.V."/>
            <person name="Hibbett D.S."/>
            <person name="Martin F."/>
            <person name="Nordberg H.P."/>
            <person name="Cantor M.N."/>
            <person name="Hua S.X."/>
        </authorList>
    </citation>
    <scope>NUCLEOTIDE SEQUENCE [LARGE SCALE GENOMIC DNA]</scope>
    <source>
        <strain evidence="13 14">Zn</strain>
    </source>
</reference>
<name>A0A0C3HWN9_OIDMZ</name>
<organism evidence="13 14">
    <name type="scientific">Oidiodendron maius (strain Zn)</name>
    <dbReference type="NCBI Taxonomy" id="913774"/>
    <lineage>
        <taxon>Eukaryota</taxon>
        <taxon>Fungi</taxon>
        <taxon>Dikarya</taxon>
        <taxon>Ascomycota</taxon>
        <taxon>Pezizomycotina</taxon>
        <taxon>Leotiomycetes</taxon>
        <taxon>Leotiomycetes incertae sedis</taxon>
        <taxon>Myxotrichaceae</taxon>
        <taxon>Oidiodendron</taxon>
    </lineage>
</organism>
<evidence type="ECO:0000256" key="2">
    <source>
        <dbReference type="ARBA" id="ARBA00012513"/>
    </source>
</evidence>
<dbReference type="SUPFAM" id="SSF56112">
    <property type="entry name" value="Protein kinase-like (PK-like)"/>
    <property type="match status" value="1"/>
</dbReference>
<keyword evidence="14" id="KW-1185">Reference proteome</keyword>
<comment type="similarity">
    <text evidence="1">Belongs to the protein kinase superfamily. STE Ser/Thr protein kinase family. STE20 subfamily.</text>
</comment>
<dbReference type="InterPro" id="IPR011009">
    <property type="entry name" value="Kinase-like_dom_sf"/>
</dbReference>
<dbReference type="Proteomes" id="UP000054321">
    <property type="component" value="Unassembled WGS sequence"/>
</dbReference>
<dbReference type="GO" id="GO:0005737">
    <property type="term" value="C:cytoplasm"/>
    <property type="evidence" value="ECO:0007669"/>
    <property type="project" value="TreeGrafter"/>
</dbReference>
<evidence type="ECO:0000313" key="13">
    <source>
        <dbReference type="EMBL" id="KIN07345.1"/>
    </source>
</evidence>
<dbReference type="OrthoDB" id="248923at2759"/>
<evidence type="ECO:0000256" key="3">
    <source>
        <dbReference type="ARBA" id="ARBA00022527"/>
    </source>
</evidence>
<dbReference type="SMART" id="SM00220">
    <property type="entry name" value="S_TKc"/>
    <property type="match status" value="1"/>
</dbReference>
<dbReference type="InterPro" id="IPR008271">
    <property type="entry name" value="Ser/Thr_kinase_AS"/>
</dbReference>
<accession>A0A0C3HWN9</accession>
<dbReference type="GO" id="GO:0004674">
    <property type="term" value="F:protein serine/threonine kinase activity"/>
    <property type="evidence" value="ECO:0007669"/>
    <property type="project" value="UniProtKB-KW"/>
</dbReference>
<gene>
    <name evidence="13" type="ORF">OIDMADRAFT_111716</name>
</gene>
<protein>
    <recommendedName>
        <fullName evidence="2">non-specific serine/threonine protein kinase</fullName>
        <ecNumber evidence="2">2.7.11.1</ecNumber>
    </recommendedName>
</protein>
<dbReference type="InterPro" id="IPR000719">
    <property type="entry name" value="Prot_kinase_dom"/>
</dbReference>
<keyword evidence="6" id="KW-0418">Kinase</keyword>
<dbReference type="InParanoid" id="A0A0C3HWN9"/>
<dbReference type="PANTHER" id="PTHR48012:SF10">
    <property type="entry name" value="FI20177P1"/>
    <property type="match status" value="1"/>
</dbReference>
<keyword evidence="4" id="KW-0808">Transferase</keyword>
<dbReference type="InterPro" id="IPR050629">
    <property type="entry name" value="STE20/SPS1-PAK"/>
</dbReference>
<dbReference type="PROSITE" id="PS00108">
    <property type="entry name" value="PROTEIN_KINASE_ST"/>
    <property type="match status" value="1"/>
</dbReference>
<keyword evidence="7 10" id="KW-0067">ATP-binding</keyword>
<dbReference type="Pfam" id="PF00069">
    <property type="entry name" value="Pkinase"/>
    <property type="match status" value="1"/>
</dbReference>
<dbReference type="EMBL" id="KN832870">
    <property type="protein sequence ID" value="KIN07345.1"/>
    <property type="molecule type" value="Genomic_DNA"/>
</dbReference>
<evidence type="ECO:0000256" key="1">
    <source>
        <dbReference type="ARBA" id="ARBA00008874"/>
    </source>
</evidence>
<dbReference type="EC" id="2.7.11.1" evidence="2"/>
<evidence type="ECO:0000256" key="5">
    <source>
        <dbReference type="ARBA" id="ARBA00022741"/>
    </source>
</evidence>
<evidence type="ECO:0000256" key="10">
    <source>
        <dbReference type="PROSITE-ProRule" id="PRU10141"/>
    </source>
</evidence>
<dbReference type="HOGENOM" id="CLU_000288_63_23_1"/>
<dbReference type="AlphaFoldDB" id="A0A0C3HWN9"/>
<proteinExistence type="inferred from homology"/>
<dbReference type="PROSITE" id="PS00107">
    <property type="entry name" value="PROTEIN_KINASE_ATP"/>
    <property type="match status" value="1"/>
</dbReference>
<comment type="catalytic activity">
    <reaction evidence="9">
        <text>L-seryl-[protein] + ATP = O-phospho-L-seryl-[protein] + ADP + H(+)</text>
        <dbReference type="Rhea" id="RHEA:17989"/>
        <dbReference type="Rhea" id="RHEA-COMP:9863"/>
        <dbReference type="Rhea" id="RHEA-COMP:11604"/>
        <dbReference type="ChEBI" id="CHEBI:15378"/>
        <dbReference type="ChEBI" id="CHEBI:29999"/>
        <dbReference type="ChEBI" id="CHEBI:30616"/>
        <dbReference type="ChEBI" id="CHEBI:83421"/>
        <dbReference type="ChEBI" id="CHEBI:456216"/>
        <dbReference type="EC" id="2.7.11.1"/>
    </reaction>
</comment>
<dbReference type="InterPro" id="IPR017441">
    <property type="entry name" value="Protein_kinase_ATP_BS"/>
</dbReference>
<feature type="binding site" evidence="10">
    <location>
        <position position="71"/>
    </location>
    <ligand>
        <name>ATP</name>
        <dbReference type="ChEBI" id="CHEBI:30616"/>
    </ligand>
</feature>
<evidence type="ECO:0000256" key="6">
    <source>
        <dbReference type="ARBA" id="ARBA00022777"/>
    </source>
</evidence>
<evidence type="ECO:0000313" key="14">
    <source>
        <dbReference type="Proteomes" id="UP000054321"/>
    </source>
</evidence>
<keyword evidence="5 10" id="KW-0547">Nucleotide-binding</keyword>
<evidence type="ECO:0000256" key="8">
    <source>
        <dbReference type="ARBA" id="ARBA00047899"/>
    </source>
</evidence>